<evidence type="ECO:0000256" key="1">
    <source>
        <dbReference type="ARBA" id="ARBA00004609"/>
    </source>
</evidence>
<dbReference type="EC" id="3.4.11.-" evidence="10"/>
<dbReference type="InterPro" id="IPR042097">
    <property type="entry name" value="Aminopeptidase_N-like_N_sf"/>
</dbReference>
<dbReference type="InterPro" id="IPR034016">
    <property type="entry name" value="M1_APN-typ"/>
</dbReference>
<dbReference type="EMBL" id="CAXAJV020001286">
    <property type="protein sequence ID" value="CAL7935738.1"/>
    <property type="molecule type" value="Genomic_DNA"/>
</dbReference>
<keyword evidence="15" id="KW-1185">Reference proteome</keyword>
<keyword evidence="3" id="KW-0325">Glycoprotein</keyword>
<feature type="domain" description="Peptidase M1 membrane alanine aminopeptidase" evidence="11">
    <location>
        <begin position="316"/>
        <end position="541"/>
    </location>
</feature>
<dbReference type="Pfam" id="PF11838">
    <property type="entry name" value="ERAP1_C"/>
    <property type="match status" value="1"/>
</dbReference>
<dbReference type="Pfam" id="PF17900">
    <property type="entry name" value="Peptidase_M1_N"/>
    <property type="match status" value="1"/>
</dbReference>
<reference evidence="14 15" key="1">
    <citation type="submission" date="2024-08" db="EMBL/GenBank/DDBJ databases">
        <authorList>
            <person name="Will J Nash"/>
            <person name="Angela Man"/>
            <person name="Seanna McTaggart"/>
            <person name="Kendall Baker"/>
            <person name="Tom Barker"/>
            <person name="Leah Catchpole"/>
            <person name="Alex Durrant"/>
            <person name="Karim Gharbi"/>
            <person name="Naomi Irish"/>
            <person name="Gemy Kaithakottil"/>
            <person name="Debby Ku"/>
            <person name="Aaliyah Providence"/>
            <person name="Felix Shaw"/>
            <person name="David Swarbreck"/>
            <person name="Chris Watkins"/>
            <person name="Ann M. McCartney"/>
            <person name="Giulio Formenti"/>
            <person name="Alice Mouton"/>
            <person name="Noel Vella"/>
            <person name="Bjorn M von Reumont"/>
            <person name="Adriana Vella"/>
            <person name="Wilfried Haerty"/>
        </authorList>
    </citation>
    <scope>NUCLEOTIDE SEQUENCE [LARGE SCALE GENOMIC DNA]</scope>
</reference>
<comment type="cofactor">
    <cofactor evidence="10">
        <name>Zn(2+)</name>
        <dbReference type="ChEBI" id="CHEBI:29105"/>
    </cofactor>
    <text evidence="10">Binds 1 zinc ion per subunit.</text>
</comment>
<organism evidence="14 15">
    <name type="scientific">Xylocopa violacea</name>
    <name type="common">Violet carpenter bee</name>
    <name type="synonym">Apis violacea</name>
    <dbReference type="NCBI Taxonomy" id="135666"/>
    <lineage>
        <taxon>Eukaryota</taxon>
        <taxon>Metazoa</taxon>
        <taxon>Ecdysozoa</taxon>
        <taxon>Arthropoda</taxon>
        <taxon>Hexapoda</taxon>
        <taxon>Insecta</taxon>
        <taxon>Pterygota</taxon>
        <taxon>Neoptera</taxon>
        <taxon>Endopterygota</taxon>
        <taxon>Hymenoptera</taxon>
        <taxon>Apocrita</taxon>
        <taxon>Aculeata</taxon>
        <taxon>Apoidea</taxon>
        <taxon>Anthophila</taxon>
        <taxon>Apidae</taxon>
        <taxon>Xylocopa</taxon>
        <taxon>Xylocopa</taxon>
    </lineage>
</organism>
<evidence type="ECO:0000256" key="9">
    <source>
        <dbReference type="ARBA" id="ARBA00023288"/>
    </source>
</evidence>
<protein>
    <recommendedName>
        <fullName evidence="10">Aminopeptidase</fullName>
        <ecNumber evidence="10">3.4.11.-</ecNumber>
    </recommendedName>
</protein>
<dbReference type="PANTHER" id="PTHR11533:SF290">
    <property type="entry name" value="AMINOPEPTIDASE"/>
    <property type="match status" value="1"/>
</dbReference>
<evidence type="ECO:0000256" key="2">
    <source>
        <dbReference type="ARBA" id="ARBA00010136"/>
    </source>
</evidence>
<feature type="transmembrane region" description="Helical" evidence="10">
    <location>
        <begin position="963"/>
        <end position="985"/>
    </location>
</feature>
<keyword evidence="4 10" id="KW-0645">Protease</keyword>
<keyword evidence="3" id="KW-0336">GPI-anchor</keyword>
<evidence type="ECO:0000256" key="6">
    <source>
        <dbReference type="ARBA" id="ARBA00022801"/>
    </source>
</evidence>
<evidence type="ECO:0000313" key="14">
    <source>
        <dbReference type="EMBL" id="CAL7935738.1"/>
    </source>
</evidence>
<feature type="domain" description="ERAP1-like C-terminal" evidence="12">
    <location>
        <begin position="623"/>
        <end position="941"/>
    </location>
</feature>
<dbReference type="SUPFAM" id="SSF63737">
    <property type="entry name" value="Leukotriene A4 hydrolase N-terminal domain"/>
    <property type="match status" value="1"/>
</dbReference>
<keyword evidence="5 10" id="KW-0479">Metal-binding</keyword>
<evidence type="ECO:0000259" key="13">
    <source>
        <dbReference type="Pfam" id="PF17900"/>
    </source>
</evidence>
<proteinExistence type="inferred from homology"/>
<accession>A0ABP1N6Q8</accession>
<dbReference type="InterPro" id="IPR027268">
    <property type="entry name" value="Peptidase_M4/M1_CTD_sf"/>
</dbReference>
<dbReference type="InterPro" id="IPR050344">
    <property type="entry name" value="Peptidase_M1_aminopeptidases"/>
</dbReference>
<dbReference type="PANTHER" id="PTHR11533">
    <property type="entry name" value="PROTEASE M1 ZINC METALLOPROTEASE"/>
    <property type="match status" value="1"/>
</dbReference>
<sequence length="989" mass="113112">MRVELVSKKFSRCNRPFTGLLRRRYNSPNRDNTSIDKIRDSLVGLPSGYACSPNKSRMAKTSIQLLLILTIYQANFLLGGSAILQKDDSNKLSYRLPTNARPTSYDIHLEPDLQKFTFKGDVRIKFEVTNAINVLTLNAKNLTVAEKGVAVNDTNVGVAKIETDEEQEFLLIYFKNELKNGSAYELTVKYTGELNDQKRGFYRSRYFDEKGDVRYVAATHFEPTGARLAFPCFDEPGYKAKFTISLTHASSYTAISNVREDKGKSSEANGIKTTVFEETPEMSSYLVAFVVSDYGNQEEGNFRVWTKPHAVNQAAYALKVGQQLLSLLDNYMGINYTEYMPKMDQVSLKDFSAGAMENWGLVTYRESALLYEEGVTPTRTKQSVTTIIAHEFAHQWFGNLVSPKWWKYIWLNEGFATYFEYFITHELRQDWRLNETFVVNAMQLNAFVADAAKDVRPMNHDASSPQEISRLFDSIAYQKAGSVIRMMSHILTPPVFQKGLQNYLTKMKLQNADSEDLLSVLEQASNALYEDVKLRTVMDNWVNKPGYPVVTVKKVDNQKYEVTQERFTLGNRSENKLENDTKWWVPLTYVKQSNLNFGNTTPVAWLEANNKTLTLNIGEKDKWIIFNTQQTGYYRVNYDEENWKLLKNFLHSKNFEQIPVINRAQLVDDALNMARTNRLNYTVALPLTLYLKQEKDYVPWQTALTNLNFLRNMLRTSKHYHIFNLYITHIMQKLTESVGYAPKKGDDDLTKILRVNAMKWACRAEIGSCTSYANQEFKEWINNSSKILDVDLKNNILCAGVRNADLKVWNTIYTRLVESTKDEDERKSLVSLLACSKSEDILRTHLLQTISSKNYTATFDSAAQSIISEYPGGVNIVLNVLINNYTEIQKLNNAEAMIKSTAEAIANAITEEEQFTKMAKFLAVRLEEKPLHNVLSKASENLAWLERNRGTIENWLVEYEAELSVVSSASSVAFASILVVLSLFITQFY</sequence>
<dbReference type="InterPro" id="IPR024571">
    <property type="entry name" value="ERAP1-like_C_dom"/>
</dbReference>
<evidence type="ECO:0000256" key="3">
    <source>
        <dbReference type="ARBA" id="ARBA00022622"/>
    </source>
</evidence>
<dbReference type="PRINTS" id="PR00756">
    <property type="entry name" value="ALADIPTASE"/>
</dbReference>
<comment type="similarity">
    <text evidence="2 10">Belongs to the peptidase M1 family.</text>
</comment>
<evidence type="ECO:0000259" key="12">
    <source>
        <dbReference type="Pfam" id="PF11838"/>
    </source>
</evidence>
<evidence type="ECO:0000256" key="4">
    <source>
        <dbReference type="ARBA" id="ARBA00022670"/>
    </source>
</evidence>
<evidence type="ECO:0000259" key="11">
    <source>
        <dbReference type="Pfam" id="PF01433"/>
    </source>
</evidence>
<dbReference type="InterPro" id="IPR014782">
    <property type="entry name" value="Peptidase_M1_dom"/>
</dbReference>
<keyword evidence="8 10" id="KW-0482">Metalloprotease</keyword>
<dbReference type="SUPFAM" id="SSF55486">
    <property type="entry name" value="Metalloproteases ('zincins'), catalytic domain"/>
    <property type="match status" value="1"/>
</dbReference>
<evidence type="ECO:0000256" key="10">
    <source>
        <dbReference type="RuleBase" id="RU364040"/>
    </source>
</evidence>
<keyword evidence="10" id="KW-0472">Membrane</keyword>
<dbReference type="Pfam" id="PF01433">
    <property type="entry name" value="Peptidase_M1"/>
    <property type="match status" value="1"/>
</dbReference>
<gene>
    <name evidence="14" type="ORF">XYLVIOL_LOCUS1778</name>
</gene>
<keyword evidence="7 10" id="KW-0862">Zinc</keyword>
<evidence type="ECO:0000256" key="7">
    <source>
        <dbReference type="ARBA" id="ARBA00022833"/>
    </source>
</evidence>
<name>A0ABP1N6Q8_XYLVO</name>
<dbReference type="InterPro" id="IPR045357">
    <property type="entry name" value="Aminopeptidase_N-like_N"/>
</dbReference>
<dbReference type="InterPro" id="IPR001930">
    <property type="entry name" value="Peptidase_M1"/>
</dbReference>
<dbReference type="Proteomes" id="UP001642520">
    <property type="component" value="Unassembled WGS sequence"/>
</dbReference>
<keyword evidence="10" id="KW-1133">Transmembrane helix</keyword>
<dbReference type="Gene3D" id="1.10.390.10">
    <property type="entry name" value="Neutral Protease Domain 2"/>
    <property type="match status" value="1"/>
</dbReference>
<feature type="domain" description="Aminopeptidase N-like N-terminal" evidence="13">
    <location>
        <begin position="102"/>
        <end position="286"/>
    </location>
</feature>
<keyword evidence="10" id="KW-0812">Transmembrane</keyword>
<keyword evidence="6 10" id="KW-0378">Hydrolase</keyword>
<dbReference type="Gene3D" id="1.25.50.20">
    <property type="match status" value="1"/>
</dbReference>
<comment type="subcellular location">
    <subcellularLocation>
        <location evidence="1">Cell membrane</location>
        <topology evidence="1">Lipid-anchor</topology>
        <topology evidence="1">GPI-anchor</topology>
    </subcellularLocation>
</comment>
<dbReference type="Gene3D" id="2.60.40.1910">
    <property type="match status" value="1"/>
</dbReference>
<dbReference type="CDD" id="cd09601">
    <property type="entry name" value="M1_APN-Q_like"/>
    <property type="match status" value="1"/>
</dbReference>
<keyword evidence="10" id="KW-0031">Aminopeptidase</keyword>
<evidence type="ECO:0000256" key="5">
    <source>
        <dbReference type="ARBA" id="ARBA00022723"/>
    </source>
</evidence>
<evidence type="ECO:0000256" key="8">
    <source>
        <dbReference type="ARBA" id="ARBA00023049"/>
    </source>
</evidence>
<dbReference type="Gene3D" id="2.60.40.1730">
    <property type="entry name" value="tricorn interacting facor f3 domain"/>
    <property type="match status" value="1"/>
</dbReference>
<keyword evidence="9" id="KW-0449">Lipoprotein</keyword>
<evidence type="ECO:0000313" key="15">
    <source>
        <dbReference type="Proteomes" id="UP001642520"/>
    </source>
</evidence>
<comment type="caution">
    <text evidence="14">The sequence shown here is derived from an EMBL/GenBank/DDBJ whole genome shotgun (WGS) entry which is preliminary data.</text>
</comment>